<gene>
    <name evidence="2" type="ORF">BGW38_004092</name>
</gene>
<dbReference type="AlphaFoldDB" id="A0A9P6KC94"/>
<evidence type="ECO:0000313" key="2">
    <source>
        <dbReference type="EMBL" id="KAF9579593.1"/>
    </source>
</evidence>
<dbReference type="EMBL" id="JAABOA010002651">
    <property type="protein sequence ID" value="KAF9579593.1"/>
    <property type="molecule type" value="Genomic_DNA"/>
</dbReference>
<proteinExistence type="predicted"/>
<feature type="region of interest" description="Disordered" evidence="1">
    <location>
        <begin position="1"/>
        <end position="42"/>
    </location>
</feature>
<keyword evidence="3" id="KW-1185">Reference proteome</keyword>
<sequence length="67" mass="7032">RLGNKNKTNSATSTPAHSPRSSTQIQRSSIEAGATTGSPRNTMTFEQALEKIMEQSVSGAITGPSLL</sequence>
<evidence type="ECO:0000313" key="3">
    <source>
        <dbReference type="Proteomes" id="UP000780801"/>
    </source>
</evidence>
<name>A0A9P6KC94_9FUNG</name>
<dbReference type="Proteomes" id="UP000780801">
    <property type="component" value="Unassembled WGS sequence"/>
</dbReference>
<organism evidence="2 3">
    <name type="scientific">Lunasporangiospora selenospora</name>
    <dbReference type="NCBI Taxonomy" id="979761"/>
    <lineage>
        <taxon>Eukaryota</taxon>
        <taxon>Fungi</taxon>
        <taxon>Fungi incertae sedis</taxon>
        <taxon>Mucoromycota</taxon>
        <taxon>Mortierellomycotina</taxon>
        <taxon>Mortierellomycetes</taxon>
        <taxon>Mortierellales</taxon>
        <taxon>Mortierellaceae</taxon>
        <taxon>Lunasporangiospora</taxon>
    </lineage>
</organism>
<dbReference type="OrthoDB" id="2433756at2759"/>
<accession>A0A9P6KC94</accession>
<evidence type="ECO:0000256" key="1">
    <source>
        <dbReference type="SAM" id="MobiDB-lite"/>
    </source>
</evidence>
<feature type="non-terminal residue" evidence="2">
    <location>
        <position position="1"/>
    </location>
</feature>
<comment type="caution">
    <text evidence="2">The sequence shown here is derived from an EMBL/GenBank/DDBJ whole genome shotgun (WGS) entry which is preliminary data.</text>
</comment>
<reference evidence="2" key="1">
    <citation type="journal article" date="2020" name="Fungal Divers.">
        <title>Resolving the Mortierellaceae phylogeny through synthesis of multi-gene phylogenetics and phylogenomics.</title>
        <authorList>
            <person name="Vandepol N."/>
            <person name="Liber J."/>
            <person name="Desiro A."/>
            <person name="Na H."/>
            <person name="Kennedy M."/>
            <person name="Barry K."/>
            <person name="Grigoriev I.V."/>
            <person name="Miller A.N."/>
            <person name="O'Donnell K."/>
            <person name="Stajich J.E."/>
            <person name="Bonito G."/>
        </authorList>
    </citation>
    <scope>NUCLEOTIDE SEQUENCE</scope>
    <source>
        <strain evidence="2">KOD1015</strain>
    </source>
</reference>
<protein>
    <submittedName>
        <fullName evidence="2">Uncharacterized protein</fullName>
    </submittedName>
</protein>